<feature type="chain" id="PRO_5021345869" evidence="1">
    <location>
        <begin position="20"/>
        <end position="90"/>
    </location>
</feature>
<evidence type="ECO:0000313" key="3">
    <source>
        <dbReference type="Proteomes" id="UP000499080"/>
    </source>
</evidence>
<organism evidence="2 3">
    <name type="scientific">Araneus ventricosus</name>
    <name type="common">Orbweaver spider</name>
    <name type="synonym">Epeira ventricosa</name>
    <dbReference type="NCBI Taxonomy" id="182803"/>
    <lineage>
        <taxon>Eukaryota</taxon>
        <taxon>Metazoa</taxon>
        <taxon>Ecdysozoa</taxon>
        <taxon>Arthropoda</taxon>
        <taxon>Chelicerata</taxon>
        <taxon>Arachnida</taxon>
        <taxon>Araneae</taxon>
        <taxon>Araneomorphae</taxon>
        <taxon>Entelegynae</taxon>
        <taxon>Araneoidea</taxon>
        <taxon>Araneidae</taxon>
        <taxon>Araneus</taxon>
    </lineage>
</organism>
<dbReference type="Proteomes" id="UP000499080">
    <property type="component" value="Unassembled WGS sequence"/>
</dbReference>
<reference evidence="2 3" key="1">
    <citation type="journal article" date="2019" name="Sci. Rep.">
        <title>Orb-weaving spider Araneus ventricosus genome elucidates the spidroin gene catalogue.</title>
        <authorList>
            <person name="Kono N."/>
            <person name="Nakamura H."/>
            <person name="Ohtoshi R."/>
            <person name="Moran D.A.P."/>
            <person name="Shinohara A."/>
            <person name="Yoshida Y."/>
            <person name="Fujiwara M."/>
            <person name="Mori M."/>
            <person name="Tomita M."/>
            <person name="Arakawa K."/>
        </authorList>
    </citation>
    <scope>NUCLEOTIDE SEQUENCE [LARGE SCALE GENOMIC DNA]</scope>
</reference>
<name>A0A4Y2LJN4_ARAVE</name>
<proteinExistence type="predicted"/>
<evidence type="ECO:0000256" key="1">
    <source>
        <dbReference type="SAM" id="SignalP"/>
    </source>
</evidence>
<keyword evidence="3" id="KW-1185">Reference proteome</keyword>
<sequence length="90" mass="10064">MLDWCLSLPCMSLSTTADAQELLQGVQMVEWSHPPTYSSDATQPGFQTLTWNTTYCKLKLKNYYKYCNGSLALSPYSSDMAPTLGLQTLI</sequence>
<comment type="caution">
    <text evidence="2">The sequence shown here is derived from an EMBL/GenBank/DDBJ whole genome shotgun (WGS) entry which is preliminary data.</text>
</comment>
<dbReference type="AlphaFoldDB" id="A0A4Y2LJN4"/>
<feature type="signal peptide" evidence="1">
    <location>
        <begin position="1"/>
        <end position="19"/>
    </location>
</feature>
<evidence type="ECO:0000313" key="2">
    <source>
        <dbReference type="EMBL" id="GBN14629.1"/>
    </source>
</evidence>
<dbReference type="EMBL" id="BGPR01005927">
    <property type="protein sequence ID" value="GBN14629.1"/>
    <property type="molecule type" value="Genomic_DNA"/>
</dbReference>
<accession>A0A4Y2LJN4</accession>
<keyword evidence="1" id="KW-0732">Signal</keyword>
<protein>
    <submittedName>
        <fullName evidence="2">Uncharacterized protein</fullName>
    </submittedName>
</protein>
<gene>
    <name evidence="2" type="ORF">AVEN_142088_1</name>
</gene>